<feature type="domain" description="UBC core" evidence="4">
    <location>
        <begin position="609"/>
        <end position="772"/>
    </location>
</feature>
<dbReference type="Proteomes" id="UP000724874">
    <property type="component" value="Unassembled WGS sequence"/>
</dbReference>
<reference evidence="5" key="1">
    <citation type="submission" date="2020-11" db="EMBL/GenBank/DDBJ databases">
        <authorList>
            <consortium name="DOE Joint Genome Institute"/>
            <person name="Ahrendt S."/>
            <person name="Riley R."/>
            <person name="Andreopoulos W."/>
            <person name="LaButti K."/>
            <person name="Pangilinan J."/>
            <person name="Ruiz-duenas F.J."/>
            <person name="Barrasa J.M."/>
            <person name="Sanchez-Garcia M."/>
            <person name="Camarero S."/>
            <person name="Miyauchi S."/>
            <person name="Serrano A."/>
            <person name="Linde D."/>
            <person name="Babiker R."/>
            <person name="Drula E."/>
            <person name="Ayuso-Fernandez I."/>
            <person name="Pacheco R."/>
            <person name="Padilla G."/>
            <person name="Ferreira P."/>
            <person name="Barriuso J."/>
            <person name="Kellner H."/>
            <person name="Castanera R."/>
            <person name="Alfaro M."/>
            <person name="Ramirez L."/>
            <person name="Pisabarro A.G."/>
            <person name="Kuo A."/>
            <person name="Tritt A."/>
            <person name="Lipzen A."/>
            <person name="He G."/>
            <person name="Yan M."/>
            <person name="Ng V."/>
            <person name="Cullen D."/>
            <person name="Martin F."/>
            <person name="Rosso M.-N."/>
            <person name="Henrissat B."/>
            <person name="Hibbett D."/>
            <person name="Martinez A.T."/>
            <person name="Grigoriev I.V."/>
        </authorList>
    </citation>
    <scope>NUCLEOTIDE SEQUENCE</scope>
    <source>
        <strain evidence="5">AH 44721</strain>
    </source>
</reference>
<dbReference type="InterPro" id="IPR000608">
    <property type="entry name" value="UBC"/>
</dbReference>
<gene>
    <name evidence="5" type="ORF">CPB84DRAFT_1937048</name>
</gene>
<dbReference type="AlphaFoldDB" id="A0A9P5NYV4"/>
<feature type="region of interest" description="Disordered" evidence="3">
    <location>
        <begin position="65"/>
        <end position="90"/>
    </location>
</feature>
<dbReference type="PANTHER" id="PTHR46116">
    <property type="entry name" value="(E3-INDEPENDENT) E2 UBIQUITIN-CONJUGATING ENZYME"/>
    <property type="match status" value="1"/>
</dbReference>
<dbReference type="Gene3D" id="3.10.110.10">
    <property type="entry name" value="Ubiquitin Conjugating Enzyme"/>
    <property type="match status" value="1"/>
</dbReference>
<dbReference type="OrthoDB" id="47801at2759"/>
<comment type="caution">
    <text evidence="5">The sequence shown here is derived from an EMBL/GenBank/DDBJ whole genome shotgun (WGS) entry which is preliminary data.</text>
</comment>
<feature type="compositionally biased region" description="Acidic residues" evidence="3">
    <location>
        <begin position="39"/>
        <end position="49"/>
    </location>
</feature>
<organism evidence="5 6">
    <name type="scientific">Gymnopilus junonius</name>
    <name type="common">Spectacular rustgill mushroom</name>
    <name type="synonym">Gymnopilus spectabilis subsp. junonius</name>
    <dbReference type="NCBI Taxonomy" id="109634"/>
    <lineage>
        <taxon>Eukaryota</taxon>
        <taxon>Fungi</taxon>
        <taxon>Dikarya</taxon>
        <taxon>Basidiomycota</taxon>
        <taxon>Agaricomycotina</taxon>
        <taxon>Agaricomycetes</taxon>
        <taxon>Agaricomycetidae</taxon>
        <taxon>Agaricales</taxon>
        <taxon>Agaricineae</taxon>
        <taxon>Hymenogastraceae</taxon>
        <taxon>Gymnopilus</taxon>
    </lineage>
</organism>
<evidence type="ECO:0000256" key="1">
    <source>
        <dbReference type="ARBA" id="ARBA00022679"/>
    </source>
</evidence>
<dbReference type="GO" id="GO:0016740">
    <property type="term" value="F:transferase activity"/>
    <property type="evidence" value="ECO:0007669"/>
    <property type="project" value="UniProtKB-KW"/>
</dbReference>
<evidence type="ECO:0000256" key="2">
    <source>
        <dbReference type="ARBA" id="ARBA00022786"/>
    </source>
</evidence>
<evidence type="ECO:0000259" key="4">
    <source>
        <dbReference type="PROSITE" id="PS50127"/>
    </source>
</evidence>
<dbReference type="SMART" id="SM00212">
    <property type="entry name" value="UBCc"/>
    <property type="match status" value="1"/>
</dbReference>
<protein>
    <recommendedName>
        <fullName evidence="4">UBC core domain-containing protein</fullName>
    </recommendedName>
</protein>
<feature type="region of interest" description="Disordered" evidence="3">
    <location>
        <begin position="522"/>
        <end position="546"/>
    </location>
</feature>
<evidence type="ECO:0000256" key="3">
    <source>
        <dbReference type="SAM" id="MobiDB-lite"/>
    </source>
</evidence>
<dbReference type="EMBL" id="JADNYJ010000007">
    <property type="protein sequence ID" value="KAF8910063.1"/>
    <property type="molecule type" value="Genomic_DNA"/>
</dbReference>
<feature type="compositionally biased region" description="Basic residues" evidence="3">
    <location>
        <begin position="1"/>
        <end position="11"/>
    </location>
</feature>
<keyword evidence="2" id="KW-0833">Ubl conjugation pathway</keyword>
<accession>A0A9P5NYV4</accession>
<dbReference type="Pfam" id="PF00179">
    <property type="entry name" value="UQ_con"/>
    <property type="match status" value="1"/>
</dbReference>
<dbReference type="PROSITE" id="PS50127">
    <property type="entry name" value="UBC_2"/>
    <property type="match status" value="1"/>
</dbReference>
<proteinExistence type="predicted"/>
<dbReference type="InterPro" id="IPR016135">
    <property type="entry name" value="UBQ-conjugating_enzyme/RWD"/>
</dbReference>
<feature type="region of interest" description="Disordered" evidence="3">
    <location>
        <begin position="1"/>
        <end position="49"/>
    </location>
</feature>
<keyword evidence="6" id="KW-1185">Reference proteome</keyword>
<name>A0A9P5NYV4_GYMJU</name>
<evidence type="ECO:0000313" key="6">
    <source>
        <dbReference type="Proteomes" id="UP000724874"/>
    </source>
</evidence>
<dbReference type="SUPFAM" id="SSF54495">
    <property type="entry name" value="UBC-like"/>
    <property type="match status" value="1"/>
</dbReference>
<keyword evidence="1" id="KW-0808">Transferase</keyword>
<sequence length="866" mass="96400">MPTTRASKRNSHTQTTERPTKRSRKTAVPELHDIIVIESDSEDEPEIDEEMKDILAQIKAQEDSESLARRLQNEYSEPSSSSGSRHAPIVVEDDTALARKLAEEWSREDNEMDASTTVVDIEIVSGPSHAEKQASRTITRFSDSEAPMNRSFTAVQPNEALESFKEVFTRTRSCSKCHEKVNSPRGCVMFSETSLPPSMTHLLHAPCSSCRTNHCRGCFSPISCTPACKGPSKNPKCSVVDCCANVRAIAIFETLGGFDRQFITERAAAESRALALSNGKSNAKGKSVGPGGTGYGLGVGVGADFFGYLTQQRTNNNTSGQPANLKHKKDADHWDTVVLRTLNILVSLLPAPYADDANVYDMLPHASIGHLISLSQVPTLLADLLRNDSVTDWISRKDIYNAMLSLLRRMADCELTIHSLIAQRWEIDSTCGLEKWMWNEGEITWKSNNQGEIETASALHTYFTKLTKQSEAFLAGATQMLNGDDADAEVEEMVIQGTSLCCDIIAARDDLERAIAILGQPTPDRENRTENIEDDSNGKLRMKKGKGKGKEREVSIDFDKAYAEACEKLAFKHVSLAEPHSKSGGGLAYVNYNYTELLNQTQNSTRLPKDRLHLLKELAVMATSLPPGVWVRIDEVRNDAIKIMIAGPDGTPYAGGLFEFDCLMPVEYPAKPPLMHLRTTGGGSVRFNPNLYNEGKVCLSLLGTWSGRQVHSLKQWTLKSTLLQVLVSIQSMILVDAPYFNEPAYGQAYNLEDPASIAYNRNISMQTTRWAIVDWLDDKHRNGIWRDIIASHFTIRKHKIREQIVEWSKAEPRIRAYSTSLPLYGIGYNYQMKPKPTNARQGMDLLEEFDKGIQIAETWLTREDGA</sequence>
<evidence type="ECO:0000313" key="5">
    <source>
        <dbReference type="EMBL" id="KAF8910063.1"/>
    </source>
</evidence>